<evidence type="ECO:0000256" key="4">
    <source>
        <dbReference type="ARBA" id="ARBA00022692"/>
    </source>
</evidence>
<evidence type="ECO:0000313" key="11">
    <source>
        <dbReference type="Proteomes" id="UP001176806"/>
    </source>
</evidence>
<reference evidence="10" key="1">
    <citation type="submission" date="2023-07" db="EMBL/GenBank/DDBJ databases">
        <title>Two novel species in the genus Flavivirga.</title>
        <authorList>
            <person name="Kwon K."/>
        </authorList>
    </citation>
    <scope>NUCLEOTIDE SEQUENCE</scope>
    <source>
        <strain evidence="10">KACC 14158</strain>
    </source>
</reference>
<evidence type="ECO:0000256" key="6">
    <source>
        <dbReference type="ARBA" id="ARBA00023136"/>
    </source>
</evidence>
<keyword evidence="4 8" id="KW-0812">Transmembrane</keyword>
<protein>
    <submittedName>
        <fullName evidence="10">Carboxypeptidase-like regulatory domain-containing protein</fullName>
    </submittedName>
</protein>
<dbReference type="RefSeq" id="WP_303303617.1">
    <property type="nucleotide sequence ID" value="NZ_BAABDA010000028.1"/>
</dbReference>
<comment type="similarity">
    <text evidence="8">Belongs to the TonB-dependent receptor family.</text>
</comment>
<evidence type="ECO:0000256" key="2">
    <source>
        <dbReference type="ARBA" id="ARBA00022448"/>
    </source>
</evidence>
<accession>A0ABT8WTA7</accession>
<keyword evidence="3 8" id="KW-1134">Transmembrane beta strand</keyword>
<dbReference type="Proteomes" id="UP001176806">
    <property type="component" value="Unassembled WGS sequence"/>
</dbReference>
<dbReference type="Gene3D" id="2.40.170.20">
    <property type="entry name" value="TonB-dependent receptor, beta-barrel domain"/>
    <property type="match status" value="1"/>
</dbReference>
<comment type="subcellular location">
    <subcellularLocation>
        <location evidence="1 8">Cell outer membrane</location>
        <topology evidence="1 8">Multi-pass membrane protein</topology>
    </subcellularLocation>
</comment>
<dbReference type="EMBL" id="JAUOEL010000007">
    <property type="protein sequence ID" value="MDO5976334.1"/>
    <property type="molecule type" value="Genomic_DNA"/>
</dbReference>
<gene>
    <name evidence="10" type="ORF">Q4Q40_19210</name>
</gene>
<evidence type="ECO:0000313" key="10">
    <source>
        <dbReference type="EMBL" id="MDO5976334.1"/>
    </source>
</evidence>
<dbReference type="Gene3D" id="2.60.40.1120">
    <property type="entry name" value="Carboxypeptidase-like, regulatory domain"/>
    <property type="match status" value="1"/>
</dbReference>
<dbReference type="InterPro" id="IPR037066">
    <property type="entry name" value="Plug_dom_sf"/>
</dbReference>
<dbReference type="SUPFAM" id="SSF49464">
    <property type="entry name" value="Carboxypeptidase regulatory domain-like"/>
    <property type="match status" value="1"/>
</dbReference>
<dbReference type="SUPFAM" id="SSF56935">
    <property type="entry name" value="Porins"/>
    <property type="match status" value="1"/>
</dbReference>
<keyword evidence="2 8" id="KW-0813">Transport</keyword>
<evidence type="ECO:0000256" key="3">
    <source>
        <dbReference type="ARBA" id="ARBA00022452"/>
    </source>
</evidence>
<dbReference type="InterPro" id="IPR039426">
    <property type="entry name" value="TonB-dep_rcpt-like"/>
</dbReference>
<evidence type="ECO:0000256" key="8">
    <source>
        <dbReference type="PROSITE-ProRule" id="PRU01360"/>
    </source>
</evidence>
<keyword evidence="11" id="KW-1185">Reference proteome</keyword>
<proteinExistence type="inferred from homology"/>
<dbReference type="Pfam" id="PF07715">
    <property type="entry name" value="Plug"/>
    <property type="match status" value="1"/>
</dbReference>
<evidence type="ECO:0000256" key="5">
    <source>
        <dbReference type="ARBA" id="ARBA00022729"/>
    </source>
</evidence>
<name>A0ABT8WTA7_9FLAO</name>
<dbReference type="Pfam" id="PF13715">
    <property type="entry name" value="CarbopepD_reg_2"/>
    <property type="match status" value="1"/>
</dbReference>
<evidence type="ECO:0000259" key="9">
    <source>
        <dbReference type="Pfam" id="PF07715"/>
    </source>
</evidence>
<dbReference type="PROSITE" id="PS52016">
    <property type="entry name" value="TONB_DEPENDENT_REC_3"/>
    <property type="match status" value="1"/>
</dbReference>
<feature type="domain" description="TonB-dependent receptor plug" evidence="9">
    <location>
        <begin position="121"/>
        <end position="225"/>
    </location>
</feature>
<comment type="caution">
    <text evidence="10">The sequence shown here is derived from an EMBL/GenBank/DDBJ whole genome shotgun (WGS) entry which is preliminary data.</text>
</comment>
<evidence type="ECO:0000256" key="1">
    <source>
        <dbReference type="ARBA" id="ARBA00004571"/>
    </source>
</evidence>
<dbReference type="Gene3D" id="2.170.130.10">
    <property type="entry name" value="TonB-dependent receptor, plug domain"/>
    <property type="match status" value="1"/>
</dbReference>
<organism evidence="10 11">
    <name type="scientific">Flavivirga jejuensis</name>
    <dbReference type="NCBI Taxonomy" id="870487"/>
    <lineage>
        <taxon>Bacteria</taxon>
        <taxon>Pseudomonadati</taxon>
        <taxon>Bacteroidota</taxon>
        <taxon>Flavobacteriia</taxon>
        <taxon>Flavobacteriales</taxon>
        <taxon>Flavobacteriaceae</taxon>
        <taxon>Flavivirga</taxon>
    </lineage>
</organism>
<evidence type="ECO:0000256" key="7">
    <source>
        <dbReference type="ARBA" id="ARBA00023237"/>
    </source>
</evidence>
<dbReference type="PANTHER" id="PTHR30069:SF29">
    <property type="entry name" value="HEMOGLOBIN AND HEMOGLOBIN-HAPTOGLOBIN-BINDING PROTEIN 1-RELATED"/>
    <property type="match status" value="1"/>
</dbReference>
<dbReference type="InterPro" id="IPR008969">
    <property type="entry name" value="CarboxyPept-like_regulatory"/>
</dbReference>
<sequence length="795" mass="89482">MKYIIALLLFTQGIQLMSQNNNTFAIHGKVTDSSGEPAIYAHVIIDSLNMATATDEEGNYNLQKLPNGTYRISAKMVGYKTQTKSVRIQDAPLTSVNFTLEEDVTSLSEVVISAETEKRKLEHTAQAVGVIETKKVKLQSADLGEVLAKTEGVTVQRSGGLGSNTRFSLNGLSGDKVRFFYDGIPLNFSSYAFGIANVPVNAISRIELYKGMVPIVFGADALGGAVNLVPLKERNGWSGSASYQLGSFNTHRAIGSIGYVSDKTGLFFNVAGFYDYTDNNYKIDVAVDNDEGQLHQETVERFHDAYCAYGTNLRLGIRNKKWANELSVESYFGNYTNEVQNSQSPGLISYPDFGINNAVAGNPFGEVHFTNFSVGTNLRYNINIADRWKLNLNGGYNYTERESLDLGYNLYNWFGEIVRENSIAGEFGDADNLITKSKNWFARQQTVYAINNNHILKLALAPTYTYRTGDDLLVDGRFDEALDDYYLFDFVTGLEYTADFNEGKLQNIAFVKNYQQNIRIESLDPSLEIVNIDKRSANNFGAGNGLRYDWSSRFSTKISYEYAYRLPQQDEIFGDGQKTLKNLELVPESSHNVNLQWHYKNNINHTTQWELQGNFFIRKIDNLIFLVVDTEGFGEYQNVWSANSQGVELGGKIKDFVKGFSLNANTTYLSYFNTSDTGPFSLFKDDRIPNEPYFFVNGGAEYQLQNVLKKNDQLSLFWNARYVHSFFIGWESSGLSQYKIEVPKQTTHAVGITYKIDSKNALTIETQNITNAKTFDLYGLQRPGRALYLKLTTQF</sequence>
<keyword evidence="5" id="KW-0732">Signal</keyword>
<dbReference type="InterPro" id="IPR036942">
    <property type="entry name" value="Beta-barrel_TonB_sf"/>
</dbReference>
<dbReference type="PANTHER" id="PTHR30069">
    <property type="entry name" value="TONB-DEPENDENT OUTER MEMBRANE RECEPTOR"/>
    <property type="match status" value="1"/>
</dbReference>
<dbReference type="InterPro" id="IPR012910">
    <property type="entry name" value="Plug_dom"/>
</dbReference>
<keyword evidence="6 8" id="KW-0472">Membrane</keyword>
<keyword evidence="7 8" id="KW-0998">Cell outer membrane</keyword>